<accession>X1PAK2</accession>
<comment type="caution">
    <text evidence="8">The sequence shown here is derived from an EMBL/GenBank/DDBJ whole genome shotgun (WGS) entry which is preliminary data.</text>
</comment>
<evidence type="ECO:0000256" key="2">
    <source>
        <dbReference type="ARBA" id="ARBA00022485"/>
    </source>
</evidence>
<dbReference type="SUPFAM" id="SSF55811">
    <property type="entry name" value="Nudix"/>
    <property type="match status" value="1"/>
</dbReference>
<feature type="domain" description="Nudix hydrolase" evidence="7">
    <location>
        <begin position="24"/>
        <end position="180"/>
    </location>
</feature>
<sequence length="212" mass="23921">MLANKIKKILAQREKQTIVPTNAPLAPAAVLLPLYEKEGEYYILLTKRTQKVEHHKGQISFPGGARHEQDRDLVDTALRETFEEIGVRPEDVEILGEGRMEMREALLYEKLPGSRVRCHTCQWQCTIGPGKLGVCRMYQNNDGVLYTLNYAEVSSVGVDPIEKKPLFHFFPGSLVYSLGTWGCNFHCKHCQNWQISCADPAFFGAVTDHLSA</sequence>
<organism evidence="8">
    <name type="scientific">marine sediment metagenome</name>
    <dbReference type="NCBI Taxonomy" id="412755"/>
    <lineage>
        <taxon>unclassified sequences</taxon>
        <taxon>metagenomes</taxon>
        <taxon>ecological metagenomes</taxon>
    </lineage>
</organism>
<dbReference type="EMBL" id="BARV01035015">
    <property type="protein sequence ID" value="GAI52893.1"/>
    <property type="molecule type" value="Genomic_DNA"/>
</dbReference>
<dbReference type="AlphaFoldDB" id="X1PAK2"/>
<proteinExistence type="predicted"/>
<evidence type="ECO:0000256" key="1">
    <source>
        <dbReference type="ARBA" id="ARBA00001966"/>
    </source>
</evidence>
<protein>
    <recommendedName>
        <fullName evidence="7">Nudix hydrolase domain-containing protein</fullName>
    </recommendedName>
</protein>
<gene>
    <name evidence="8" type="ORF">S06H3_54700</name>
</gene>
<dbReference type="SUPFAM" id="SSF102114">
    <property type="entry name" value="Radical SAM enzymes"/>
    <property type="match status" value="1"/>
</dbReference>
<dbReference type="CDD" id="cd03426">
    <property type="entry name" value="NUDIX_CoAse_Nudt7"/>
    <property type="match status" value="1"/>
</dbReference>
<dbReference type="GO" id="GO:0010945">
    <property type="term" value="F:coenzyme A diphosphatase activity"/>
    <property type="evidence" value="ECO:0007669"/>
    <property type="project" value="InterPro"/>
</dbReference>
<dbReference type="InterPro" id="IPR058240">
    <property type="entry name" value="rSAM_sf"/>
</dbReference>
<dbReference type="Gene3D" id="3.90.79.10">
    <property type="entry name" value="Nucleoside Triphosphate Pyrophosphohydrolase"/>
    <property type="match status" value="1"/>
</dbReference>
<feature type="non-terminal residue" evidence="8">
    <location>
        <position position="212"/>
    </location>
</feature>
<evidence type="ECO:0000256" key="5">
    <source>
        <dbReference type="ARBA" id="ARBA00023004"/>
    </source>
</evidence>
<reference evidence="8" key="1">
    <citation type="journal article" date="2014" name="Front. Microbiol.">
        <title>High frequency of phylogenetically diverse reductive dehalogenase-homologous genes in deep subseafloor sedimentary metagenomes.</title>
        <authorList>
            <person name="Kawai M."/>
            <person name="Futagami T."/>
            <person name="Toyoda A."/>
            <person name="Takaki Y."/>
            <person name="Nishi S."/>
            <person name="Hori S."/>
            <person name="Arai W."/>
            <person name="Tsubouchi T."/>
            <person name="Morono Y."/>
            <person name="Uchiyama I."/>
            <person name="Ito T."/>
            <person name="Fujiyama A."/>
            <person name="Inagaki F."/>
            <person name="Takami H."/>
        </authorList>
    </citation>
    <scope>NUCLEOTIDE SEQUENCE</scope>
    <source>
        <strain evidence="8">Expedition CK06-06</strain>
    </source>
</reference>
<dbReference type="GO" id="GO:0046872">
    <property type="term" value="F:metal ion binding"/>
    <property type="evidence" value="ECO:0007669"/>
    <property type="project" value="UniProtKB-KW"/>
</dbReference>
<evidence type="ECO:0000259" key="7">
    <source>
        <dbReference type="PROSITE" id="PS51462"/>
    </source>
</evidence>
<keyword evidence="2" id="KW-0004">4Fe-4S</keyword>
<comment type="cofactor">
    <cofactor evidence="1">
        <name>[4Fe-4S] cluster</name>
        <dbReference type="ChEBI" id="CHEBI:49883"/>
    </cofactor>
</comment>
<dbReference type="InterPro" id="IPR015797">
    <property type="entry name" value="NUDIX_hydrolase-like_dom_sf"/>
</dbReference>
<evidence type="ECO:0000313" key="8">
    <source>
        <dbReference type="EMBL" id="GAI52893.1"/>
    </source>
</evidence>
<evidence type="ECO:0000256" key="3">
    <source>
        <dbReference type="ARBA" id="ARBA00022691"/>
    </source>
</evidence>
<dbReference type="InterPro" id="IPR034457">
    <property type="entry name" value="Organic_radical-activating"/>
</dbReference>
<dbReference type="InterPro" id="IPR045121">
    <property type="entry name" value="CoAse"/>
</dbReference>
<keyword evidence="4" id="KW-0479">Metal-binding</keyword>
<dbReference type="PANTHER" id="PTHR30352:SF5">
    <property type="entry name" value="PYRUVATE FORMATE-LYASE 1-ACTIVATING ENZYME"/>
    <property type="match status" value="1"/>
</dbReference>
<name>X1PAK2_9ZZZZ</name>
<dbReference type="PANTHER" id="PTHR30352">
    <property type="entry name" value="PYRUVATE FORMATE-LYASE-ACTIVATING ENZYME"/>
    <property type="match status" value="1"/>
</dbReference>
<evidence type="ECO:0000256" key="6">
    <source>
        <dbReference type="ARBA" id="ARBA00023014"/>
    </source>
</evidence>
<dbReference type="Pfam" id="PF00293">
    <property type="entry name" value="NUDIX"/>
    <property type="match status" value="1"/>
</dbReference>
<keyword evidence="6" id="KW-0411">Iron-sulfur</keyword>
<keyword evidence="3" id="KW-0949">S-adenosyl-L-methionine</keyword>
<dbReference type="InterPro" id="IPR000086">
    <property type="entry name" value="NUDIX_hydrolase_dom"/>
</dbReference>
<keyword evidence="5" id="KW-0408">Iron</keyword>
<evidence type="ECO:0000256" key="4">
    <source>
        <dbReference type="ARBA" id="ARBA00022723"/>
    </source>
</evidence>
<dbReference type="PROSITE" id="PS51462">
    <property type="entry name" value="NUDIX"/>
    <property type="match status" value="1"/>
</dbReference>
<dbReference type="GO" id="GO:0051539">
    <property type="term" value="F:4 iron, 4 sulfur cluster binding"/>
    <property type="evidence" value="ECO:0007669"/>
    <property type="project" value="UniProtKB-KW"/>
</dbReference>